<dbReference type="SUPFAM" id="SSF82861">
    <property type="entry name" value="Mechanosensitive channel protein MscS (YggB), transmembrane region"/>
    <property type="match status" value="1"/>
</dbReference>
<dbReference type="PANTHER" id="PTHR30460:SF1">
    <property type="entry name" value="MECHANOSENSITIVE ION CHANNEL"/>
    <property type="match status" value="1"/>
</dbReference>
<evidence type="ECO:0000256" key="4">
    <source>
        <dbReference type="ARBA" id="ARBA00022692"/>
    </source>
</evidence>
<evidence type="ECO:0000256" key="2">
    <source>
        <dbReference type="ARBA" id="ARBA00008017"/>
    </source>
</evidence>
<feature type="domain" description="Mechanosensitive ion channel MscS" evidence="8">
    <location>
        <begin position="136"/>
        <end position="200"/>
    </location>
</feature>
<comment type="caution">
    <text evidence="9">The sequence shown here is derived from an EMBL/GenBank/DDBJ whole genome shotgun (WGS) entry which is preliminary data.</text>
</comment>
<keyword evidence="4 7" id="KW-0812">Transmembrane</keyword>
<keyword evidence="5 7" id="KW-1133">Transmembrane helix</keyword>
<evidence type="ECO:0000256" key="1">
    <source>
        <dbReference type="ARBA" id="ARBA00004651"/>
    </source>
</evidence>
<dbReference type="InterPro" id="IPR023408">
    <property type="entry name" value="MscS_beta-dom_sf"/>
</dbReference>
<dbReference type="GO" id="GO:0005886">
    <property type="term" value="C:plasma membrane"/>
    <property type="evidence" value="ECO:0007669"/>
    <property type="project" value="UniProtKB-SubCell"/>
</dbReference>
<dbReference type="SUPFAM" id="SSF82689">
    <property type="entry name" value="Mechanosensitive channel protein MscS (YggB), C-terminal domain"/>
    <property type="match status" value="1"/>
</dbReference>
<gene>
    <name evidence="9" type="ORF">CCE28_14265</name>
</gene>
<evidence type="ECO:0000256" key="7">
    <source>
        <dbReference type="SAM" id="Phobius"/>
    </source>
</evidence>
<dbReference type="InterPro" id="IPR045276">
    <property type="entry name" value="YbiO_bact"/>
</dbReference>
<dbReference type="InterPro" id="IPR011066">
    <property type="entry name" value="MscS_channel_C_sf"/>
</dbReference>
<dbReference type="Gene3D" id="2.30.30.60">
    <property type="match status" value="1"/>
</dbReference>
<organism evidence="9 10">
    <name type="scientific">Anaeromicrobium sediminis</name>
    <dbReference type="NCBI Taxonomy" id="1478221"/>
    <lineage>
        <taxon>Bacteria</taxon>
        <taxon>Bacillati</taxon>
        <taxon>Bacillota</taxon>
        <taxon>Clostridia</taxon>
        <taxon>Peptostreptococcales</taxon>
        <taxon>Thermotaleaceae</taxon>
        <taxon>Anaeromicrobium</taxon>
    </lineage>
</organism>
<feature type="transmembrane region" description="Helical" evidence="7">
    <location>
        <begin position="119"/>
        <end position="138"/>
    </location>
</feature>
<dbReference type="Proteomes" id="UP000216024">
    <property type="component" value="Unassembled WGS sequence"/>
</dbReference>
<evidence type="ECO:0000256" key="5">
    <source>
        <dbReference type="ARBA" id="ARBA00022989"/>
    </source>
</evidence>
<dbReference type="InterPro" id="IPR010920">
    <property type="entry name" value="LSM_dom_sf"/>
</dbReference>
<dbReference type="Gene3D" id="3.30.70.100">
    <property type="match status" value="1"/>
</dbReference>
<dbReference type="EMBL" id="NIBG01000013">
    <property type="protein sequence ID" value="PAB58643.1"/>
    <property type="molecule type" value="Genomic_DNA"/>
</dbReference>
<accession>A0A267MIM1</accession>
<keyword evidence="6 7" id="KW-0472">Membrane</keyword>
<dbReference type="Gene3D" id="1.10.287.1260">
    <property type="match status" value="1"/>
</dbReference>
<dbReference type="InterPro" id="IPR011014">
    <property type="entry name" value="MscS_channel_TM-2"/>
</dbReference>
<evidence type="ECO:0000256" key="6">
    <source>
        <dbReference type="ARBA" id="ARBA00023136"/>
    </source>
</evidence>
<name>A0A267MIM1_9FIRM</name>
<keyword evidence="10" id="KW-1185">Reference proteome</keyword>
<dbReference type="AlphaFoldDB" id="A0A267MIM1"/>
<protein>
    <recommendedName>
        <fullName evidence="8">Mechanosensitive ion channel MscS domain-containing protein</fullName>
    </recommendedName>
</protein>
<evidence type="ECO:0000259" key="8">
    <source>
        <dbReference type="Pfam" id="PF00924"/>
    </source>
</evidence>
<evidence type="ECO:0000313" key="10">
    <source>
        <dbReference type="Proteomes" id="UP000216024"/>
    </source>
</evidence>
<comment type="similarity">
    <text evidence="2">Belongs to the MscS (TC 1.A.23) family.</text>
</comment>
<dbReference type="SUPFAM" id="SSF50182">
    <property type="entry name" value="Sm-like ribonucleoproteins"/>
    <property type="match status" value="1"/>
</dbReference>
<sequence length="315" mass="36030">MLLVNVEKYSSNKCNMRVIFRTYLNKEGTHMEVSKLIKELYTTTDIKPFINSLIILAVSFLLLKLVMFLTEKIIKITNFNEQKEKTVKSIVDSLAAYFILSLAILNILSEFGIIQKSTILTSAGIITVIAGLGAQNLIKDVINGFFILFEKQMTIGDVVNINDLYIGTVEDIGLRTTAIRDFYLKKIYIPNGEIKTLKNYYKEQARVILKIVVPFEENQEKVSNLLKDACTYLNETYDDKLYKVGNIAYCEFHLYGIVSLDGTIGGAKYLVMGVVHAEEQWSMRNRSYEHILKVFNDNGVRIAYPRLYSYDKTNI</sequence>
<feature type="transmembrane region" description="Helical" evidence="7">
    <location>
        <begin position="49"/>
        <end position="69"/>
    </location>
</feature>
<reference evidence="9 10" key="1">
    <citation type="submission" date="2017-06" db="EMBL/GenBank/DDBJ databases">
        <title>Draft genome sequence of anaerobic fermentative bacterium Anaeromicrobium sediminis DY2726D isolated from West Pacific Ocean sediments.</title>
        <authorList>
            <person name="Zeng X."/>
        </authorList>
    </citation>
    <scope>NUCLEOTIDE SEQUENCE [LARGE SCALE GENOMIC DNA]</scope>
    <source>
        <strain evidence="9 10">DY2726D</strain>
    </source>
</reference>
<keyword evidence="3" id="KW-1003">Cell membrane</keyword>
<dbReference type="Pfam" id="PF00924">
    <property type="entry name" value="MS_channel_2nd"/>
    <property type="match status" value="1"/>
</dbReference>
<comment type="subcellular location">
    <subcellularLocation>
        <location evidence="1">Cell membrane</location>
        <topology evidence="1">Multi-pass membrane protein</topology>
    </subcellularLocation>
</comment>
<evidence type="ECO:0000313" key="9">
    <source>
        <dbReference type="EMBL" id="PAB58643.1"/>
    </source>
</evidence>
<dbReference type="InterPro" id="IPR006685">
    <property type="entry name" value="MscS_channel_2nd"/>
</dbReference>
<dbReference type="GO" id="GO:0008381">
    <property type="term" value="F:mechanosensitive monoatomic ion channel activity"/>
    <property type="evidence" value="ECO:0007669"/>
    <property type="project" value="InterPro"/>
</dbReference>
<proteinExistence type="inferred from homology"/>
<dbReference type="PANTHER" id="PTHR30460">
    <property type="entry name" value="MODERATE CONDUCTANCE MECHANOSENSITIVE CHANNEL YBIO"/>
    <property type="match status" value="1"/>
</dbReference>
<evidence type="ECO:0000256" key="3">
    <source>
        <dbReference type="ARBA" id="ARBA00022475"/>
    </source>
</evidence>
<feature type="transmembrane region" description="Helical" evidence="7">
    <location>
        <begin position="90"/>
        <end position="113"/>
    </location>
</feature>